<name>A0A1G2I5W5_9BACT</name>
<comment type="caution">
    <text evidence="2">The sequence shown here is derived from an EMBL/GenBank/DDBJ whole genome shotgun (WGS) entry which is preliminary data.</text>
</comment>
<dbReference type="AlphaFoldDB" id="A0A1G2I5W5"/>
<keyword evidence="1" id="KW-0812">Transmembrane</keyword>
<accession>A0A1G2I5W5</accession>
<dbReference type="EMBL" id="MHOX01000032">
    <property type="protein sequence ID" value="OGZ70212.1"/>
    <property type="molecule type" value="Genomic_DNA"/>
</dbReference>
<evidence type="ECO:0000313" key="3">
    <source>
        <dbReference type="Proteomes" id="UP000176308"/>
    </source>
</evidence>
<sequence>MNIGPINQTTKVVVVMILMILISGLVGYGAFIYGQITGQEVGYNLGYQKAKADIEAQQQALEKKATEEAVNEANPFKAGDNPLEDVADPLEKTKNILNPF</sequence>
<organism evidence="2 3">
    <name type="scientific">Candidatus Staskawiczbacteria bacterium RIFCSPLOWO2_01_FULL_33_9</name>
    <dbReference type="NCBI Taxonomy" id="1802211"/>
    <lineage>
        <taxon>Bacteria</taxon>
        <taxon>Candidatus Staskawicziibacteriota</taxon>
    </lineage>
</organism>
<keyword evidence="1" id="KW-1133">Transmembrane helix</keyword>
<feature type="transmembrane region" description="Helical" evidence="1">
    <location>
        <begin position="12"/>
        <end position="33"/>
    </location>
</feature>
<gene>
    <name evidence="2" type="ORF">A2904_00620</name>
</gene>
<protein>
    <submittedName>
        <fullName evidence="2">Uncharacterized protein</fullName>
    </submittedName>
</protein>
<evidence type="ECO:0000256" key="1">
    <source>
        <dbReference type="SAM" id="Phobius"/>
    </source>
</evidence>
<reference evidence="2 3" key="1">
    <citation type="journal article" date="2016" name="Nat. Commun.">
        <title>Thousands of microbial genomes shed light on interconnected biogeochemical processes in an aquifer system.</title>
        <authorList>
            <person name="Anantharaman K."/>
            <person name="Brown C.T."/>
            <person name="Hug L.A."/>
            <person name="Sharon I."/>
            <person name="Castelle C.J."/>
            <person name="Probst A.J."/>
            <person name="Thomas B.C."/>
            <person name="Singh A."/>
            <person name="Wilkins M.J."/>
            <person name="Karaoz U."/>
            <person name="Brodie E.L."/>
            <person name="Williams K.H."/>
            <person name="Hubbard S.S."/>
            <person name="Banfield J.F."/>
        </authorList>
    </citation>
    <scope>NUCLEOTIDE SEQUENCE [LARGE SCALE GENOMIC DNA]</scope>
</reference>
<dbReference type="Proteomes" id="UP000176308">
    <property type="component" value="Unassembled WGS sequence"/>
</dbReference>
<proteinExistence type="predicted"/>
<evidence type="ECO:0000313" key="2">
    <source>
        <dbReference type="EMBL" id="OGZ70212.1"/>
    </source>
</evidence>
<keyword evidence="1" id="KW-0472">Membrane</keyword>